<name>A0A972GTS7_9BACL</name>
<sequence length="65" mass="7092">MLRLFFLDQFSDKADIAPYAAESIAFMVNAGIVEGAGSYLNPHNSASRAEAAVLLYRIISMNPKN</sequence>
<evidence type="ECO:0000313" key="2">
    <source>
        <dbReference type="EMBL" id="NOU96731.1"/>
    </source>
</evidence>
<keyword evidence="3" id="KW-1185">Reference proteome</keyword>
<dbReference type="PROSITE" id="PS51272">
    <property type="entry name" value="SLH"/>
    <property type="match status" value="1"/>
</dbReference>
<gene>
    <name evidence="2" type="ORF">GC093_26440</name>
</gene>
<reference evidence="2" key="1">
    <citation type="submission" date="2019-10" db="EMBL/GenBank/DDBJ databases">
        <title>Description of Paenibacillus glebae sp. nov.</title>
        <authorList>
            <person name="Carlier A."/>
            <person name="Qi S."/>
        </authorList>
    </citation>
    <scope>NUCLEOTIDE SEQUENCE</scope>
    <source>
        <strain evidence="2">LMG 31456</strain>
    </source>
</reference>
<dbReference type="Proteomes" id="UP000641588">
    <property type="component" value="Unassembled WGS sequence"/>
</dbReference>
<protein>
    <recommendedName>
        <fullName evidence="1">SLH domain-containing protein</fullName>
    </recommendedName>
</protein>
<dbReference type="Pfam" id="PF00395">
    <property type="entry name" value="SLH"/>
    <property type="match status" value="1"/>
</dbReference>
<evidence type="ECO:0000313" key="3">
    <source>
        <dbReference type="Proteomes" id="UP000641588"/>
    </source>
</evidence>
<dbReference type="AlphaFoldDB" id="A0A972GTS7"/>
<evidence type="ECO:0000259" key="1">
    <source>
        <dbReference type="PROSITE" id="PS51272"/>
    </source>
</evidence>
<dbReference type="EMBL" id="WHOD01000101">
    <property type="protein sequence ID" value="NOU96731.1"/>
    <property type="molecule type" value="Genomic_DNA"/>
</dbReference>
<organism evidence="2 3">
    <name type="scientific">Paenibacillus foliorum</name>
    <dbReference type="NCBI Taxonomy" id="2654974"/>
    <lineage>
        <taxon>Bacteria</taxon>
        <taxon>Bacillati</taxon>
        <taxon>Bacillota</taxon>
        <taxon>Bacilli</taxon>
        <taxon>Bacillales</taxon>
        <taxon>Paenibacillaceae</taxon>
        <taxon>Paenibacillus</taxon>
    </lineage>
</organism>
<comment type="caution">
    <text evidence="2">The sequence shown here is derived from an EMBL/GenBank/DDBJ whole genome shotgun (WGS) entry which is preliminary data.</text>
</comment>
<dbReference type="InterPro" id="IPR001119">
    <property type="entry name" value="SLH_dom"/>
</dbReference>
<accession>A0A972GTS7</accession>
<feature type="domain" description="SLH" evidence="1">
    <location>
        <begin position="7"/>
        <end position="65"/>
    </location>
</feature>
<proteinExistence type="predicted"/>